<dbReference type="SUPFAM" id="SSF143011">
    <property type="entry name" value="RelE-like"/>
    <property type="match status" value="1"/>
</dbReference>
<evidence type="ECO:0000313" key="5">
    <source>
        <dbReference type="Proteomes" id="UP000268623"/>
    </source>
</evidence>
<evidence type="ECO:0000256" key="1">
    <source>
        <dbReference type="ARBA" id="ARBA00022649"/>
    </source>
</evidence>
<dbReference type="GO" id="GO:0006415">
    <property type="term" value="P:translational termination"/>
    <property type="evidence" value="ECO:0007669"/>
    <property type="project" value="TreeGrafter"/>
</dbReference>
<evidence type="ECO:0000313" key="4">
    <source>
        <dbReference type="EMBL" id="RNJ48850.1"/>
    </source>
</evidence>
<dbReference type="RefSeq" id="WP_123174848.1">
    <property type="nucleotide sequence ID" value="NZ_QWDD01000001.1"/>
</dbReference>
<protein>
    <submittedName>
        <fullName evidence="4">Type II toxin-antitoxin system YafQ family toxin</fullName>
    </submittedName>
</protein>
<dbReference type="Gene3D" id="3.30.2310.20">
    <property type="entry name" value="RelE-like"/>
    <property type="match status" value="1"/>
</dbReference>
<dbReference type="Proteomes" id="UP000268623">
    <property type="component" value="Unassembled WGS sequence"/>
</dbReference>
<dbReference type="InterPro" id="IPR007712">
    <property type="entry name" value="RelE/ParE_toxin"/>
</dbReference>
<proteinExistence type="inferred from homology"/>
<keyword evidence="1" id="KW-1277">Toxin-antitoxin system</keyword>
<dbReference type="PANTHER" id="PTHR40588">
    <property type="entry name" value="MRNA INTERFERASE TOXIN YAFQ"/>
    <property type="match status" value="1"/>
</dbReference>
<feature type="active site" description="Proton donor" evidence="3">
    <location>
        <position position="84"/>
    </location>
</feature>
<name>A0A3M9XPQ5_9HYPH</name>
<dbReference type="InterPro" id="IPR004386">
    <property type="entry name" value="Toxin_YafQ-like"/>
</dbReference>
<dbReference type="InterPro" id="IPR035093">
    <property type="entry name" value="RelE/ParE_toxin_dom_sf"/>
</dbReference>
<accession>A0A3M9XPQ5</accession>
<dbReference type="Pfam" id="PF15738">
    <property type="entry name" value="YafQ_toxin"/>
    <property type="match status" value="1"/>
</dbReference>
<evidence type="ECO:0000256" key="3">
    <source>
        <dbReference type="PIRSR" id="PIRSR006156-1"/>
    </source>
</evidence>
<dbReference type="PANTHER" id="PTHR40588:SF1">
    <property type="entry name" value="MRNA INTERFERASE TOXIN YAFQ"/>
    <property type="match status" value="1"/>
</dbReference>
<gene>
    <name evidence="4" type="ORF">D1O30_03665</name>
</gene>
<sequence>MLTPVRSGRFKKDVKLAEKRGKDMGKLKAILLLLMEGRPPPPECRDHSLKGDWKGFRDLHIEPDWLLLYRIEGDELQLARTGSHADLFDE</sequence>
<organism evidence="4 5">
    <name type="scientific">Methylocystis hirsuta</name>
    <dbReference type="NCBI Taxonomy" id="369798"/>
    <lineage>
        <taxon>Bacteria</taxon>
        <taxon>Pseudomonadati</taxon>
        <taxon>Pseudomonadota</taxon>
        <taxon>Alphaproteobacteria</taxon>
        <taxon>Hyphomicrobiales</taxon>
        <taxon>Methylocystaceae</taxon>
        <taxon>Methylocystis</taxon>
    </lineage>
</organism>
<dbReference type="PIRSF" id="PIRSF006156">
    <property type="entry name" value="YafQ"/>
    <property type="match status" value="1"/>
</dbReference>
<dbReference type="OrthoDB" id="7030467at2"/>
<evidence type="ECO:0000256" key="2">
    <source>
        <dbReference type="ARBA" id="ARBA00061366"/>
    </source>
</evidence>
<dbReference type="GO" id="GO:0004521">
    <property type="term" value="F:RNA endonuclease activity"/>
    <property type="evidence" value="ECO:0007669"/>
    <property type="project" value="TreeGrafter"/>
</dbReference>
<dbReference type="EMBL" id="QWDD01000001">
    <property type="protein sequence ID" value="RNJ48850.1"/>
    <property type="molecule type" value="Genomic_DNA"/>
</dbReference>
<reference evidence="4 5" key="1">
    <citation type="submission" date="2018-08" db="EMBL/GenBank/DDBJ databases">
        <title>Genome sequence of Methylocystis hirsuta CSC1, a methanotroph able to accumulate PHAs.</title>
        <authorList>
            <person name="Bordel S."/>
            <person name="Rodriguez E."/>
            <person name="Gancedo J."/>
            <person name="Munoz R."/>
        </authorList>
    </citation>
    <scope>NUCLEOTIDE SEQUENCE [LARGE SCALE GENOMIC DNA]</scope>
    <source>
        <strain evidence="4 5">CSC1</strain>
    </source>
</reference>
<keyword evidence="5" id="KW-1185">Reference proteome</keyword>
<dbReference type="NCBIfam" id="TIGR02385">
    <property type="entry name" value="RelE_StbE"/>
    <property type="match status" value="1"/>
</dbReference>
<dbReference type="GO" id="GO:0006402">
    <property type="term" value="P:mRNA catabolic process"/>
    <property type="evidence" value="ECO:0007669"/>
    <property type="project" value="TreeGrafter"/>
</dbReference>
<comment type="similarity">
    <text evidence="2">Belongs to the RelE toxin family. YafQ subfamily.</text>
</comment>
<dbReference type="AlphaFoldDB" id="A0A3M9XPQ5"/>
<dbReference type="FunFam" id="3.30.2310.20:FF:000003">
    <property type="entry name" value="Type II toxin-antitoxin system YafQ family toxin"/>
    <property type="match status" value="1"/>
</dbReference>
<comment type="caution">
    <text evidence="4">The sequence shown here is derived from an EMBL/GenBank/DDBJ whole genome shotgun (WGS) entry which is preliminary data.</text>
</comment>